<evidence type="ECO:0000313" key="2">
    <source>
        <dbReference type="Proteomes" id="UP000694915"/>
    </source>
</evidence>
<accession>A0ABM0LEZ7</accession>
<dbReference type="RefSeq" id="XP_005364749.1">
    <property type="nucleotide sequence ID" value="XM_005364692.3"/>
</dbReference>
<sequence>MNRRRTGSRGTAPTTKISPQPPRLLIVHVAAPSWAHICPNLCEALQNFFSIACNLMGPSRMSLFSLYTVQNQHECVLPFVQVRGNFVRLQTCISELRMLQVESCYRPHHTLLPLAVEDGLQQFKQFSRYMATSATQPSTSLEITVLTSEPGKEVIRQLEEGLKDINLLCVRRLQVVEISKDTQENRDSPSPVEEPSNDESALLEADIVLQTLDNDVVSMEVFFKAWLQNSETDREHIHLLLAPQSLPPSSTAKDNPMCLKCDLHERFLSPSLLPGTADGTLRTDDPKGDISIVYQMASLSPDSPYKLQVIKALKSSGICESLTYGLPFILRPTSCWKLDWDELETNQQHFHALCHCLLKRDWLLLARGEPQIPRRSQNVPASNFYVITPSQSLTLLVKLVATRELMLPGFFPPLSEEPPEDSLKTIESTLAGLELGATYNPLQVDSHLYSHLSNTYAKPQGRLSTSRESRGLRKGGQSQTNRVRTTVVPLTVTPAPGRAPKTSAANKTSLGTFLPSDSEEEYPSQT</sequence>
<dbReference type="PANTHER" id="PTHR28642">
    <property type="entry name" value="MEIOSIS 1 ARREST PROTEIN"/>
    <property type="match status" value="1"/>
</dbReference>
<dbReference type="PANTHER" id="PTHR28642:SF1">
    <property type="entry name" value="MEIOSIS 1 ARREST PROTEIN"/>
    <property type="match status" value="1"/>
</dbReference>
<dbReference type="InterPro" id="IPR033587">
    <property type="entry name" value="M1AP"/>
</dbReference>
<dbReference type="GeneID" id="101981864"/>
<feature type="compositionally biased region" description="Acidic residues" evidence="1">
    <location>
        <begin position="517"/>
        <end position="526"/>
    </location>
</feature>
<dbReference type="Proteomes" id="UP000694915">
    <property type="component" value="Chromosome 14"/>
</dbReference>
<feature type="compositionally biased region" description="Low complexity" evidence="1">
    <location>
        <begin position="482"/>
        <end position="494"/>
    </location>
</feature>
<keyword evidence="2" id="KW-1185">Reference proteome</keyword>
<protein>
    <submittedName>
        <fullName evidence="3">Meiosis 1 arrest protein</fullName>
    </submittedName>
</protein>
<proteinExistence type="predicted"/>
<feature type="region of interest" description="Disordered" evidence="1">
    <location>
        <begin position="456"/>
        <end position="526"/>
    </location>
</feature>
<reference evidence="3" key="1">
    <citation type="submission" date="2025-08" db="UniProtKB">
        <authorList>
            <consortium name="RefSeq"/>
        </authorList>
    </citation>
    <scope>IDENTIFICATION</scope>
</reference>
<organism evidence="2 3">
    <name type="scientific">Microtus ochrogaster</name>
    <name type="common">Prairie vole</name>
    <dbReference type="NCBI Taxonomy" id="79684"/>
    <lineage>
        <taxon>Eukaryota</taxon>
        <taxon>Metazoa</taxon>
        <taxon>Chordata</taxon>
        <taxon>Craniata</taxon>
        <taxon>Vertebrata</taxon>
        <taxon>Euteleostomi</taxon>
        <taxon>Mammalia</taxon>
        <taxon>Eutheria</taxon>
        <taxon>Euarchontoglires</taxon>
        <taxon>Glires</taxon>
        <taxon>Rodentia</taxon>
        <taxon>Myomorpha</taxon>
        <taxon>Muroidea</taxon>
        <taxon>Cricetidae</taxon>
        <taxon>Arvicolinae</taxon>
        <taxon>Microtus</taxon>
    </lineage>
</organism>
<gene>
    <name evidence="3" type="primary">M1ap</name>
</gene>
<evidence type="ECO:0000256" key="1">
    <source>
        <dbReference type="SAM" id="MobiDB-lite"/>
    </source>
</evidence>
<evidence type="ECO:0000313" key="3">
    <source>
        <dbReference type="RefSeq" id="XP_005364749.1"/>
    </source>
</evidence>
<name>A0ABM0LEZ7_MICOH</name>
<feature type="region of interest" description="Disordered" evidence="1">
    <location>
        <begin position="180"/>
        <end position="199"/>
    </location>
</feature>